<dbReference type="Proteomes" id="UP000253490">
    <property type="component" value="Unassembled WGS sequence"/>
</dbReference>
<evidence type="ECO:0000313" key="2">
    <source>
        <dbReference type="Proteomes" id="UP000253490"/>
    </source>
</evidence>
<organism evidence="1 2">
    <name type="scientific">Alkalibaculum bacchi</name>
    <dbReference type="NCBI Taxonomy" id="645887"/>
    <lineage>
        <taxon>Bacteria</taxon>
        <taxon>Bacillati</taxon>
        <taxon>Bacillota</taxon>
        <taxon>Clostridia</taxon>
        <taxon>Eubacteriales</taxon>
        <taxon>Eubacteriaceae</taxon>
        <taxon>Alkalibaculum</taxon>
    </lineage>
</organism>
<evidence type="ECO:0000313" key="1">
    <source>
        <dbReference type="EMBL" id="RBP59713.1"/>
    </source>
</evidence>
<protein>
    <submittedName>
        <fullName evidence="1">Uracil DNA glycosylase superfamily protein</fullName>
    </submittedName>
</protein>
<dbReference type="EMBL" id="QNRX01000018">
    <property type="protein sequence ID" value="RBP59713.1"/>
    <property type="molecule type" value="Genomic_DNA"/>
</dbReference>
<reference evidence="1 2" key="1">
    <citation type="submission" date="2018-06" db="EMBL/GenBank/DDBJ databases">
        <title>Genomic Encyclopedia of Type Strains, Phase IV (KMG-IV): sequencing the most valuable type-strain genomes for metagenomic binning, comparative biology and taxonomic classification.</title>
        <authorList>
            <person name="Goeker M."/>
        </authorList>
    </citation>
    <scope>NUCLEOTIDE SEQUENCE [LARGE SCALE GENOMIC DNA]</scope>
    <source>
        <strain evidence="1 2">DSM 22112</strain>
    </source>
</reference>
<dbReference type="Gene3D" id="3.40.470.10">
    <property type="entry name" value="Uracil-DNA glycosylase-like domain"/>
    <property type="match status" value="1"/>
</dbReference>
<gene>
    <name evidence="1" type="ORF">DES36_11864</name>
</gene>
<dbReference type="AlphaFoldDB" id="A0A366I1Q5"/>
<proteinExistence type="predicted"/>
<dbReference type="SUPFAM" id="SSF52141">
    <property type="entry name" value="Uracil-DNA glycosylase-like"/>
    <property type="match status" value="1"/>
</dbReference>
<comment type="caution">
    <text evidence="1">The sequence shown here is derived from an EMBL/GenBank/DDBJ whole genome shotgun (WGS) entry which is preliminary data.</text>
</comment>
<sequence length="194" mass="22455">MIEYLSRNEGKNNKVAFVFSCPGAAEEKNNRLVSGTTGKNLNKIICILRQDFSCEHIFDSENRYDYRITNASMKVHYKSKDGRSEPTKKEITALENIQRLTEDLKEYKIIITFGNNAKFAVNQCKDKFENPKIIDVRHLGLQSLNQIKTDIDGKEISNPNNDKNTGNLNTLRRLKVVAKEIYVRINDDLWRRNI</sequence>
<accession>A0A366I1Q5</accession>
<dbReference type="OrthoDB" id="5290748at2"/>
<dbReference type="InterPro" id="IPR036895">
    <property type="entry name" value="Uracil-DNA_glycosylase-like_sf"/>
</dbReference>
<keyword evidence="2" id="KW-1185">Reference proteome</keyword>
<dbReference type="RefSeq" id="WP_146953644.1">
    <property type="nucleotide sequence ID" value="NZ_QNRX01000018.1"/>
</dbReference>
<name>A0A366I1Q5_9FIRM</name>